<name>A0A0F9IPA0_9ZZZZ</name>
<dbReference type="InterPro" id="IPR011604">
    <property type="entry name" value="PDDEXK-like_dom_sf"/>
</dbReference>
<organism evidence="2">
    <name type="scientific">marine sediment metagenome</name>
    <dbReference type="NCBI Taxonomy" id="412755"/>
    <lineage>
        <taxon>unclassified sequences</taxon>
        <taxon>metagenomes</taxon>
        <taxon>ecological metagenomes</taxon>
    </lineage>
</organism>
<accession>A0A0F9IPA0</accession>
<feature type="domain" description="Putative exodeoxyribonuclease 8 PDDEXK-like" evidence="1">
    <location>
        <begin position="31"/>
        <end position="277"/>
    </location>
</feature>
<dbReference type="Pfam" id="PF12684">
    <property type="entry name" value="DUF3799"/>
    <property type="match status" value="1"/>
</dbReference>
<gene>
    <name evidence="2" type="ORF">LCGC14_1554760</name>
</gene>
<evidence type="ECO:0000259" key="1">
    <source>
        <dbReference type="Pfam" id="PF12684"/>
    </source>
</evidence>
<dbReference type="EMBL" id="LAZR01011933">
    <property type="protein sequence ID" value="KKM52638.1"/>
    <property type="molecule type" value="Genomic_DNA"/>
</dbReference>
<reference evidence="2" key="1">
    <citation type="journal article" date="2015" name="Nature">
        <title>Complex archaea that bridge the gap between prokaryotes and eukaryotes.</title>
        <authorList>
            <person name="Spang A."/>
            <person name="Saw J.H."/>
            <person name="Jorgensen S.L."/>
            <person name="Zaremba-Niedzwiedzka K."/>
            <person name="Martijn J."/>
            <person name="Lind A.E."/>
            <person name="van Eijk R."/>
            <person name="Schleper C."/>
            <person name="Guy L."/>
            <person name="Ettema T.J."/>
        </authorList>
    </citation>
    <scope>NUCLEOTIDE SEQUENCE</scope>
</reference>
<comment type="caution">
    <text evidence="2">The sequence shown here is derived from an EMBL/GenBank/DDBJ whole genome shotgun (WGS) entry which is preliminary data.</text>
</comment>
<protein>
    <recommendedName>
        <fullName evidence="1">Putative exodeoxyribonuclease 8 PDDEXK-like domain-containing protein</fullName>
    </recommendedName>
</protein>
<dbReference type="InterPro" id="IPR024432">
    <property type="entry name" value="Put_RecE_PDDEXK-like_dom"/>
</dbReference>
<proteinExistence type="predicted"/>
<evidence type="ECO:0000313" key="2">
    <source>
        <dbReference type="EMBL" id="KKM52638.1"/>
    </source>
</evidence>
<sequence length="290" mass="33043">MTSIISRGAISPGVYTELSNEAYHADKALGSSGVKTYLDCPALFHAHYIDPHPEFTEQSKVAEMGTAAHLALLEPEKFHNEYLVLDDESVKKKTLKAWNEFKKVAKEEGKIPLLWEEYRQFCMMAEKIKQSPKAHALLLGSLKECSFFIKDEETGLILKSRPDIITTLSSYGTVMADYKTTGKSLDYFSQNRLAFDLDRDIQTSHHKNVTEKATKGIIDHVFHIIQSTKYPFLVRVIGMPPHELDIGLERAREGIRGIHNAMTTNQWPGYGDAIEWFDRPNWKINQLQEN</sequence>
<dbReference type="Gene3D" id="3.90.320.10">
    <property type="match status" value="1"/>
</dbReference>
<dbReference type="AlphaFoldDB" id="A0A0F9IPA0"/>